<evidence type="ECO:0000256" key="6">
    <source>
        <dbReference type="ARBA" id="ARBA00058456"/>
    </source>
</evidence>
<evidence type="ECO:0000256" key="7">
    <source>
        <dbReference type="ARBA" id="ARBA00061776"/>
    </source>
</evidence>
<comment type="subunit">
    <text evidence="7">Component of the PRP19-CDC5L splicing complex composed of a core complex comprising a homotetramer of PRPF19, CDC5L, PLRG1 and BCAS2, and at least three less stably associated proteins CTNNBL1, CWC15 and HSPA8. Interacts directly with CWC15 and CDC5L in the complex. Interacts with AICDA; the interaction is important for the antibody diversification activity of AICDA. Interacts with PRPF31 (via its NLS). Interacts (via its N-terminal NLS) with KPNA1 and KPNA2.</text>
</comment>
<dbReference type="SUPFAM" id="SSF48371">
    <property type="entry name" value="ARM repeat"/>
    <property type="match status" value="1"/>
</dbReference>
<dbReference type="InterPro" id="IPR011989">
    <property type="entry name" value="ARM-like"/>
</dbReference>
<dbReference type="AlphaFoldDB" id="A0A914LC33"/>
<dbReference type="InterPro" id="IPR016024">
    <property type="entry name" value="ARM-type_fold"/>
</dbReference>
<dbReference type="Proteomes" id="UP000887563">
    <property type="component" value="Unplaced"/>
</dbReference>
<evidence type="ECO:0000259" key="11">
    <source>
        <dbReference type="SMART" id="SM01156"/>
    </source>
</evidence>
<feature type="domain" description="Beta-catenin-like protein 1 N-terminal" evidence="11">
    <location>
        <begin position="33"/>
        <end position="137"/>
    </location>
</feature>
<sequence length="546" mass="62469">MSTIHVDEILKLPSQPPEKRPRLAEFNHEEIKTTKNAIEILESTDDEAQEEIDEAAIKRLCLQLERKQAKNAETRVKYPDDPRKFMESEVELNTAIQEMHVIAAEPQFYSILVEQGSLQILLQLLSHENADIVGAVCNLLQELTDVEILVESEDCANLLIEELLKGQIVETLVQQVLGRLNEGEQDEADAIHNALTIIENLLDFRPEANEICVSQGLFEWLMIRGTKKGAFDANKLFASQLLHMLLQSSASARIKLTEKRDGVDLLLRALATFKKHDPSSPDEYEHMENLFDALCASLMHAPNRQVFLDGEGLQLMNLMLMEKKQSREGALKVLSHATAIPDGTANCDKFVEILGLRTLFPLLMRTPPKMKRKDTTPDDHEEYCCSIIDALLFSCNQTNKNRVLSKFADHCFEKIDRMVELYIKYSEKLRKFEVKFEKRLAEMHKDVKPDEEEIYIEKLNNGLYTLQRIVLILAEVCIKGAPGSKERAEKLFKMRFKGAHLNTLLESILTEFYDSLDPEANDQKERVEHLIACLSASLKFFCKFFF</sequence>
<evidence type="ECO:0000256" key="8">
    <source>
        <dbReference type="ARBA" id="ARBA00070106"/>
    </source>
</evidence>
<evidence type="ECO:0000313" key="13">
    <source>
        <dbReference type="WBParaSite" id="Minc3s00333g10407"/>
    </source>
</evidence>
<dbReference type="FunFam" id="1.25.10.10:FF:001136">
    <property type="entry name" value="Beta-catenin-like protein 1"/>
    <property type="match status" value="1"/>
</dbReference>
<dbReference type="WBParaSite" id="Minc3s00333g10407">
    <property type="protein sequence ID" value="Minc3s00333g10407"/>
    <property type="gene ID" value="Minc3s00333g10407"/>
</dbReference>
<evidence type="ECO:0000256" key="2">
    <source>
        <dbReference type="ARBA" id="ARBA00022553"/>
    </source>
</evidence>
<keyword evidence="12" id="KW-1185">Reference proteome</keyword>
<dbReference type="PANTHER" id="PTHR14978:SF0">
    <property type="entry name" value="BETA-CATENIN-LIKE PROTEIN 1"/>
    <property type="match status" value="1"/>
</dbReference>
<evidence type="ECO:0000256" key="5">
    <source>
        <dbReference type="ARBA" id="ARBA00023242"/>
    </source>
</evidence>
<reference evidence="13" key="1">
    <citation type="submission" date="2022-11" db="UniProtKB">
        <authorList>
            <consortium name="WormBaseParasite"/>
        </authorList>
    </citation>
    <scope>IDENTIFICATION</scope>
</reference>
<dbReference type="InterPro" id="IPR013180">
    <property type="entry name" value="CTNNBL1_N"/>
</dbReference>
<evidence type="ECO:0000313" key="12">
    <source>
        <dbReference type="Proteomes" id="UP000887563"/>
    </source>
</evidence>
<keyword evidence="5" id="KW-0539">Nucleus</keyword>
<evidence type="ECO:0000256" key="3">
    <source>
        <dbReference type="ARBA" id="ARBA00022737"/>
    </source>
</evidence>
<dbReference type="InterPro" id="IPR039678">
    <property type="entry name" value="CTNNBL1"/>
</dbReference>
<evidence type="ECO:0000256" key="9">
    <source>
        <dbReference type="ARBA" id="ARBA00083862"/>
    </source>
</evidence>
<dbReference type="Gene3D" id="1.25.10.10">
    <property type="entry name" value="Leucine-rich Repeat Variant"/>
    <property type="match status" value="1"/>
</dbReference>
<comment type="subcellular location">
    <subcellularLocation>
        <location evidence="1">Nucleus</location>
    </subcellularLocation>
</comment>
<accession>A0A914LC33</accession>
<dbReference type="Pfam" id="PF08216">
    <property type="entry name" value="CTNNBL"/>
    <property type="match status" value="1"/>
</dbReference>
<evidence type="ECO:0000256" key="1">
    <source>
        <dbReference type="ARBA" id="ARBA00004123"/>
    </source>
</evidence>
<keyword evidence="2" id="KW-0597">Phosphoprotein</keyword>
<organism evidence="12 13">
    <name type="scientific">Meloidogyne incognita</name>
    <name type="common">Southern root-knot nematode worm</name>
    <name type="synonym">Oxyuris incognita</name>
    <dbReference type="NCBI Taxonomy" id="6306"/>
    <lineage>
        <taxon>Eukaryota</taxon>
        <taxon>Metazoa</taxon>
        <taxon>Ecdysozoa</taxon>
        <taxon>Nematoda</taxon>
        <taxon>Chromadorea</taxon>
        <taxon>Rhabditida</taxon>
        <taxon>Tylenchina</taxon>
        <taxon>Tylenchomorpha</taxon>
        <taxon>Tylenchoidea</taxon>
        <taxon>Meloidogynidae</taxon>
        <taxon>Meloidogyninae</taxon>
        <taxon>Meloidogyne</taxon>
        <taxon>Meloidogyne incognita group</taxon>
    </lineage>
</organism>
<keyword evidence="4 10" id="KW-0175">Coiled coil</keyword>
<comment type="function">
    <text evidence="6">Component of the PRP19-CDC5L complex that forms an integral part of the spliceosome and is required for activating pre-mRNA splicing. Participates in AID/AICDA-mediated somatic hypermutation (SHM) and class-switch recombination (CSR), 2 processes resulting in the production of high-affinity, mutated isotype-switched antibodies.</text>
</comment>
<dbReference type="PANTHER" id="PTHR14978">
    <property type="entry name" value="BETA-CATENIN-LIKE PROTEIN 1 NUCLEAR ASSOCIATED PROTEIN"/>
    <property type="match status" value="1"/>
</dbReference>
<keyword evidence="3" id="KW-0677">Repeat</keyword>
<proteinExistence type="predicted"/>
<evidence type="ECO:0000256" key="10">
    <source>
        <dbReference type="SAM" id="Coils"/>
    </source>
</evidence>
<evidence type="ECO:0000256" key="4">
    <source>
        <dbReference type="ARBA" id="ARBA00023054"/>
    </source>
</evidence>
<name>A0A914LC33_MELIC</name>
<dbReference type="GO" id="GO:0010467">
    <property type="term" value="P:gene expression"/>
    <property type="evidence" value="ECO:0007669"/>
    <property type="project" value="UniProtKB-ARBA"/>
</dbReference>
<dbReference type="SMART" id="SM01156">
    <property type="entry name" value="DUF1716"/>
    <property type="match status" value="1"/>
</dbReference>
<protein>
    <recommendedName>
        <fullName evidence="8">Beta-catenin-like protein 1</fullName>
    </recommendedName>
    <alternativeName>
        <fullName evidence="9">Nuclear-associated protein</fullName>
    </alternativeName>
</protein>
<feature type="coiled-coil region" evidence="10">
    <location>
        <begin position="31"/>
        <end position="58"/>
    </location>
</feature>
<dbReference type="GO" id="GO:0005681">
    <property type="term" value="C:spliceosomal complex"/>
    <property type="evidence" value="ECO:0007669"/>
    <property type="project" value="TreeGrafter"/>
</dbReference>